<evidence type="ECO:0000313" key="2">
    <source>
        <dbReference type="Proteomes" id="UP001055072"/>
    </source>
</evidence>
<organism evidence="1 2">
    <name type="scientific">Irpex rosettiformis</name>
    <dbReference type="NCBI Taxonomy" id="378272"/>
    <lineage>
        <taxon>Eukaryota</taxon>
        <taxon>Fungi</taxon>
        <taxon>Dikarya</taxon>
        <taxon>Basidiomycota</taxon>
        <taxon>Agaricomycotina</taxon>
        <taxon>Agaricomycetes</taxon>
        <taxon>Polyporales</taxon>
        <taxon>Irpicaceae</taxon>
        <taxon>Irpex</taxon>
    </lineage>
</organism>
<gene>
    <name evidence="1" type="ORF">BDY19DRAFT_998528</name>
</gene>
<protein>
    <submittedName>
        <fullName evidence="1">Uncharacterized protein</fullName>
    </submittedName>
</protein>
<dbReference type="Proteomes" id="UP001055072">
    <property type="component" value="Unassembled WGS sequence"/>
</dbReference>
<reference evidence="1" key="1">
    <citation type="journal article" date="2021" name="Environ. Microbiol.">
        <title>Gene family expansions and transcriptome signatures uncover fungal adaptations to wood decay.</title>
        <authorList>
            <person name="Hage H."/>
            <person name="Miyauchi S."/>
            <person name="Viragh M."/>
            <person name="Drula E."/>
            <person name="Min B."/>
            <person name="Chaduli D."/>
            <person name="Navarro D."/>
            <person name="Favel A."/>
            <person name="Norest M."/>
            <person name="Lesage-Meessen L."/>
            <person name="Balint B."/>
            <person name="Merenyi Z."/>
            <person name="de Eugenio L."/>
            <person name="Morin E."/>
            <person name="Martinez A.T."/>
            <person name="Baldrian P."/>
            <person name="Stursova M."/>
            <person name="Martinez M.J."/>
            <person name="Novotny C."/>
            <person name="Magnuson J.K."/>
            <person name="Spatafora J.W."/>
            <person name="Maurice S."/>
            <person name="Pangilinan J."/>
            <person name="Andreopoulos W."/>
            <person name="LaButti K."/>
            <person name="Hundley H."/>
            <person name="Na H."/>
            <person name="Kuo A."/>
            <person name="Barry K."/>
            <person name="Lipzen A."/>
            <person name="Henrissat B."/>
            <person name="Riley R."/>
            <person name="Ahrendt S."/>
            <person name="Nagy L.G."/>
            <person name="Grigoriev I.V."/>
            <person name="Martin F."/>
            <person name="Rosso M.N."/>
        </authorList>
    </citation>
    <scope>NUCLEOTIDE SEQUENCE</scope>
    <source>
        <strain evidence="1">CBS 384.51</strain>
    </source>
</reference>
<comment type="caution">
    <text evidence="1">The sequence shown here is derived from an EMBL/GenBank/DDBJ whole genome shotgun (WGS) entry which is preliminary data.</text>
</comment>
<keyword evidence="2" id="KW-1185">Reference proteome</keyword>
<name>A0ACB8TN91_9APHY</name>
<proteinExistence type="predicted"/>
<evidence type="ECO:0000313" key="1">
    <source>
        <dbReference type="EMBL" id="KAI0083465.1"/>
    </source>
</evidence>
<dbReference type="EMBL" id="MU274964">
    <property type="protein sequence ID" value="KAI0083465.1"/>
    <property type="molecule type" value="Genomic_DNA"/>
</dbReference>
<accession>A0ACB8TN91</accession>
<sequence>MAITGFQLQPSDLERLPVELLDMVVANCAWPEIRAISLLSQTWRRLCICRLFRNVAFLHRGLENTCGRFLEFISRPDCVHIVNSIKTLTLSGTKFPPCHECSGNEYDTDEEGTDYEGDEDEDGVVIGLDINLLAAVVGKLGKLDTLVLLDLWIFVPVGHPIGSGTTEKSLETRRRLQMLTLNNVRTSRSAFRNNLDDILAMFSHVEHLRLRYLPPKGRWGSLGEGRPEEEQEPVLDIASRPSITSLDISTSKPPLAMCFKTVQPNYLSKITALAVNCRTRLDLAWIGNILPEVAGHLKYLSLSLLDLKIVNEDDELDIDPGDMEETLQYPLSCCTQIRFFQLCCGAVFSNDSETRNAEVFIMFMEVIDFLPAETLRHLVVNLDDFVCAPCDQYGHFTWKTQPNFWRSGRVGWTKLRETCRRFKNIVSIELLNDRQGMERWKEEDRAYVLDEMKEFYREGKMEVTFGSYRDWQSIGSCIH</sequence>